<keyword evidence="2" id="KW-0472">Membrane</keyword>
<reference evidence="3 4" key="1">
    <citation type="submission" date="2020-07" db="EMBL/GenBank/DDBJ databases">
        <title>Comparative genomics of pyrophilous fungi reveals a link between fire events and developmental genes.</title>
        <authorList>
            <consortium name="DOE Joint Genome Institute"/>
            <person name="Steindorff A.S."/>
            <person name="Carver A."/>
            <person name="Calhoun S."/>
            <person name="Stillman K."/>
            <person name="Liu H."/>
            <person name="Lipzen A."/>
            <person name="Pangilinan J."/>
            <person name="Labutti K."/>
            <person name="Bruns T.D."/>
            <person name="Grigoriev I.V."/>
        </authorList>
    </citation>
    <scope>NUCLEOTIDE SEQUENCE [LARGE SCALE GENOMIC DNA]</scope>
    <source>
        <strain evidence="3 4">CBS 144469</strain>
    </source>
</reference>
<accession>A0A8H6LUQ9</accession>
<comment type="caution">
    <text evidence="3">The sequence shown here is derived from an EMBL/GenBank/DDBJ whole genome shotgun (WGS) entry which is preliminary data.</text>
</comment>
<keyword evidence="2" id="KW-0812">Transmembrane</keyword>
<dbReference type="AlphaFoldDB" id="A0A8H6LUQ9"/>
<feature type="transmembrane region" description="Helical" evidence="2">
    <location>
        <begin position="34"/>
        <end position="53"/>
    </location>
</feature>
<evidence type="ECO:0000256" key="2">
    <source>
        <dbReference type="SAM" id="Phobius"/>
    </source>
</evidence>
<evidence type="ECO:0000313" key="3">
    <source>
        <dbReference type="EMBL" id="KAF6741542.1"/>
    </source>
</evidence>
<feature type="compositionally biased region" description="Basic residues" evidence="1">
    <location>
        <begin position="58"/>
        <end position="68"/>
    </location>
</feature>
<sequence length="206" mass="23101">MDARWPTPFCDTPRGSERDVTTIRRIVQLQALDVTLYLSLTSLTLLLSSVAVLEAREKTRHRRLKSKTPRQPTLDNGPRPGTNQYMDFLRPLRTEHLPPSIWRAIRRYNPILFKAEGYSKQNGAGEGGSALAQRRAPVATFEDANAQSAWRTRTPRTTPIDDDEGGEEESYRNALAASLRPESSELLPAFDPETIGYTHVPENATA</sequence>
<proteinExistence type="predicted"/>
<evidence type="ECO:0000313" key="4">
    <source>
        <dbReference type="Proteomes" id="UP000521943"/>
    </source>
</evidence>
<keyword evidence="2" id="KW-1133">Transmembrane helix</keyword>
<organism evidence="3 4">
    <name type="scientific">Ephemerocybe angulata</name>
    <dbReference type="NCBI Taxonomy" id="980116"/>
    <lineage>
        <taxon>Eukaryota</taxon>
        <taxon>Fungi</taxon>
        <taxon>Dikarya</taxon>
        <taxon>Basidiomycota</taxon>
        <taxon>Agaricomycotina</taxon>
        <taxon>Agaricomycetes</taxon>
        <taxon>Agaricomycetidae</taxon>
        <taxon>Agaricales</taxon>
        <taxon>Agaricineae</taxon>
        <taxon>Psathyrellaceae</taxon>
        <taxon>Ephemerocybe</taxon>
    </lineage>
</organism>
<gene>
    <name evidence="3" type="ORF">DFP72DRAFT_1180412</name>
</gene>
<dbReference type="EMBL" id="JACGCI010000235">
    <property type="protein sequence ID" value="KAF6741542.1"/>
    <property type="molecule type" value="Genomic_DNA"/>
</dbReference>
<keyword evidence="4" id="KW-1185">Reference proteome</keyword>
<evidence type="ECO:0000256" key="1">
    <source>
        <dbReference type="SAM" id="MobiDB-lite"/>
    </source>
</evidence>
<feature type="region of interest" description="Disordered" evidence="1">
    <location>
        <begin position="143"/>
        <end position="174"/>
    </location>
</feature>
<feature type="region of interest" description="Disordered" evidence="1">
    <location>
        <begin position="58"/>
        <end position="81"/>
    </location>
</feature>
<dbReference type="Proteomes" id="UP000521943">
    <property type="component" value="Unassembled WGS sequence"/>
</dbReference>
<name>A0A8H6LUQ9_9AGAR</name>
<protein>
    <submittedName>
        <fullName evidence="3">Uncharacterized protein</fullName>
    </submittedName>
</protein>